<evidence type="ECO:0000259" key="1">
    <source>
        <dbReference type="SMART" id="SM00065"/>
    </source>
</evidence>
<sequence length="155" mass="17098">MPLNEPLRQRAVDASGIVTRPRNPELQRIVEEAARLARAPIAAISVVDRSRQWLAARIGIDGDEGPRTESFCGHTILRPGEPMIVADARDDRRFIANPSVLGHPHIRFYAGVPLVDHAGFALGALCVADTRPRLGLFDVYDLTHLARHAERIMAL</sequence>
<dbReference type="SUPFAM" id="SSF55781">
    <property type="entry name" value="GAF domain-like"/>
    <property type="match status" value="1"/>
</dbReference>
<keyword evidence="3" id="KW-1185">Reference proteome</keyword>
<dbReference type="PANTHER" id="PTHR43102">
    <property type="entry name" value="SLR1143 PROTEIN"/>
    <property type="match status" value="1"/>
</dbReference>
<evidence type="ECO:0000313" key="2">
    <source>
        <dbReference type="EMBL" id="MBW6533247.1"/>
    </source>
</evidence>
<dbReference type="Pfam" id="PF01590">
    <property type="entry name" value="GAF"/>
    <property type="match status" value="1"/>
</dbReference>
<feature type="domain" description="GAF" evidence="1">
    <location>
        <begin position="21"/>
        <end position="155"/>
    </location>
</feature>
<evidence type="ECO:0000313" key="3">
    <source>
        <dbReference type="Proteomes" id="UP000759103"/>
    </source>
</evidence>
<dbReference type="Gene3D" id="3.30.450.40">
    <property type="match status" value="1"/>
</dbReference>
<dbReference type="InterPro" id="IPR029016">
    <property type="entry name" value="GAF-like_dom_sf"/>
</dbReference>
<name>A0ABS7BUS3_9SPHN</name>
<accession>A0ABS7BUS3</accession>
<reference evidence="2 3" key="1">
    <citation type="submission" date="2021-07" db="EMBL/GenBank/DDBJ databases">
        <title>Sphingomonas sp.</title>
        <authorList>
            <person name="Feng G."/>
            <person name="Li J."/>
            <person name="Pan M."/>
        </authorList>
    </citation>
    <scope>NUCLEOTIDE SEQUENCE [LARGE SCALE GENOMIC DNA]</scope>
    <source>
        <strain evidence="2 3">RRHST34</strain>
    </source>
</reference>
<comment type="caution">
    <text evidence="2">The sequence shown here is derived from an EMBL/GenBank/DDBJ whole genome shotgun (WGS) entry which is preliminary data.</text>
</comment>
<dbReference type="SMART" id="SM00065">
    <property type="entry name" value="GAF"/>
    <property type="match status" value="1"/>
</dbReference>
<protein>
    <submittedName>
        <fullName evidence="2">GAF domain-containing protein</fullName>
    </submittedName>
</protein>
<dbReference type="EMBL" id="JAHXZN010000017">
    <property type="protein sequence ID" value="MBW6533247.1"/>
    <property type="molecule type" value="Genomic_DNA"/>
</dbReference>
<dbReference type="Proteomes" id="UP000759103">
    <property type="component" value="Unassembled WGS sequence"/>
</dbReference>
<gene>
    <name evidence="2" type="ORF">KZ820_21095</name>
</gene>
<dbReference type="InterPro" id="IPR003018">
    <property type="entry name" value="GAF"/>
</dbReference>
<proteinExistence type="predicted"/>
<dbReference type="PANTHER" id="PTHR43102:SF2">
    <property type="entry name" value="GAF DOMAIN-CONTAINING PROTEIN"/>
    <property type="match status" value="1"/>
</dbReference>
<dbReference type="RefSeq" id="WP_219750771.1">
    <property type="nucleotide sequence ID" value="NZ_JAHXZN010000017.1"/>
</dbReference>
<organism evidence="2 3">
    <name type="scientific">Sphingomonas citri</name>
    <dbReference type="NCBI Taxonomy" id="2862499"/>
    <lineage>
        <taxon>Bacteria</taxon>
        <taxon>Pseudomonadati</taxon>
        <taxon>Pseudomonadota</taxon>
        <taxon>Alphaproteobacteria</taxon>
        <taxon>Sphingomonadales</taxon>
        <taxon>Sphingomonadaceae</taxon>
        <taxon>Sphingomonas</taxon>
    </lineage>
</organism>